<dbReference type="Pfam" id="PF02453">
    <property type="entry name" value="Reticulon"/>
    <property type="match status" value="1"/>
</dbReference>
<evidence type="ECO:0000256" key="4">
    <source>
        <dbReference type="ARBA" id="ARBA00022989"/>
    </source>
</evidence>
<feature type="compositionally biased region" description="Low complexity" evidence="7">
    <location>
        <begin position="320"/>
        <end position="347"/>
    </location>
</feature>
<protein>
    <recommendedName>
        <fullName evidence="6">Reticulon</fullName>
    </recommendedName>
</protein>
<feature type="compositionally biased region" description="Polar residues" evidence="7">
    <location>
        <begin position="455"/>
        <end position="466"/>
    </location>
</feature>
<dbReference type="OrthoDB" id="567788at2759"/>
<dbReference type="GO" id="GO:0005789">
    <property type="term" value="C:endoplasmic reticulum membrane"/>
    <property type="evidence" value="ECO:0007669"/>
    <property type="project" value="UniProtKB-SubCell"/>
</dbReference>
<gene>
    <name evidence="9" type="ORF">KOW79_022688</name>
</gene>
<evidence type="ECO:0000256" key="3">
    <source>
        <dbReference type="ARBA" id="ARBA00022824"/>
    </source>
</evidence>
<feature type="compositionally biased region" description="Polar residues" evidence="7">
    <location>
        <begin position="361"/>
        <end position="371"/>
    </location>
</feature>
<feature type="compositionally biased region" description="Basic and acidic residues" evidence="7">
    <location>
        <begin position="140"/>
        <end position="164"/>
    </location>
</feature>
<feature type="region of interest" description="Disordered" evidence="7">
    <location>
        <begin position="284"/>
        <end position="547"/>
    </location>
</feature>
<dbReference type="FunFam" id="1.20.5.2480:FF:000001">
    <property type="entry name" value="Reticulon"/>
    <property type="match status" value="1"/>
</dbReference>
<organism evidence="9 10">
    <name type="scientific">Hemibagrus wyckioides</name>
    <dbReference type="NCBI Taxonomy" id="337641"/>
    <lineage>
        <taxon>Eukaryota</taxon>
        <taxon>Metazoa</taxon>
        <taxon>Chordata</taxon>
        <taxon>Craniata</taxon>
        <taxon>Vertebrata</taxon>
        <taxon>Euteleostomi</taxon>
        <taxon>Actinopterygii</taxon>
        <taxon>Neopterygii</taxon>
        <taxon>Teleostei</taxon>
        <taxon>Ostariophysi</taxon>
        <taxon>Siluriformes</taxon>
        <taxon>Bagridae</taxon>
        <taxon>Hemibagrus</taxon>
    </lineage>
</organism>
<dbReference type="PANTHER" id="PTHR45799">
    <property type="entry name" value="RETICULON-LIKE PROTEIN"/>
    <property type="match status" value="1"/>
</dbReference>
<reference evidence="9 10" key="1">
    <citation type="submission" date="2021-06" db="EMBL/GenBank/DDBJ databases">
        <title>Chromosome-level genome assembly of the red-tail catfish (Hemibagrus wyckioides).</title>
        <authorList>
            <person name="Shao F."/>
        </authorList>
    </citation>
    <scope>NUCLEOTIDE SEQUENCE [LARGE SCALE GENOMIC DNA]</scope>
    <source>
        <strain evidence="9">EC202008001</strain>
        <tissue evidence="9">Blood</tissue>
    </source>
</reference>
<sequence>MWEGRFLSTLRHWLNDASVIGAYFNIPQQQRDWALSSVLLLLCAAGHHFLIGKKNKSHGVGLQNKPQEMADAEQVSSTTPGEVEEDEMKPWSESGLSQATAKELFLDGNVGLFAGEQEVQDVRQVQKAYEEEEEEEEEEVSRQEETDLHTPENKAETECLEKSVDLISNPVECGSPEEPDSTQREDEITPEEQEDYKLVDVNEVEEVPLTAAFTKPIQAFTQLVQDQDPVVSSAAELHEAFTSQEIQEQPITTKLQKEELFFRSELETQDEDFGVGASLRGEAFSAPLEPEKAVSSVVEEKQKEPERRTLVEESFRTDSESTPAASASPSAHEPSLPSFAAAPASFPTLMQNTSEYEDSSLIASTQPSFKTTMDMFGNDSPSRSAPRYDPDVLSQSDDDLMFETKRNPFQDFSPVEKPASEFSPFGDTTADIRAAKMSDSPSPDLVQNAHDGELQDNSPLQDYEQSFDSREAATESLRQQLASSDFFGTGPKDNEESGLPPSLPDILKSSPRQHDKVDSGSSEGSPDFSPVHRSGNDSPNAPFSLSANNPFAFEAKVPLVKEMAEETEARAAEKARVEKEDETASEQMFGTFDLVKEAEVSPKDIETIVEEQDDFKTLSQDSAQMVDKFECLSFPTGKAQEHSDSESPSADSLSPVLEAMAKNPASFQIEHEKNVVEEEVEAADEVSEQEVSSEEFEFVEKPPRGAVDEFLETLENSKASELADDDEDEDTAKFTEQVEEPITAVQETKNQSYFLLTEPSDETSPARGKAGLELSDFQVPSQAPPAPSPVVKTETVAVKKADPKDLKLPNLNTGAVVELLYWRDVKNSGIVFGASLLLLLSLSVCSIISVLSYVALALLSVTISFRIYKGVLQAIQKSDEGHPFKLYLDQEVSLPEEVVRKYSDVALGRVNTAINELRRLFLVEDLVDSLKFAVLMWILTYVGALFNGLTLLILGLVAMFTCPVVYEKHQAQIDHYIALVRNQIKDIVGKIQAKIPGAKKKAE</sequence>
<dbReference type="InterPro" id="IPR003388">
    <property type="entry name" value="Reticulon"/>
</dbReference>
<dbReference type="EMBL" id="JAHKSW010000029">
    <property type="protein sequence ID" value="KAG7314192.1"/>
    <property type="molecule type" value="Genomic_DNA"/>
</dbReference>
<feature type="region of interest" description="Disordered" evidence="7">
    <location>
        <begin position="677"/>
        <end position="704"/>
    </location>
</feature>
<feature type="region of interest" description="Disordered" evidence="7">
    <location>
        <begin position="571"/>
        <end position="595"/>
    </location>
</feature>
<keyword evidence="10" id="KW-1185">Reference proteome</keyword>
<dbReference type="Gene3D" id="1.20.5.2480">
    <property type="match status" value="1"/>
</dbReference>
<evidence type="ECO:0000259" key="8">
    <source>
        <dbReference type="PROSITE" id="PS50845"/>
    </source>
</evidence>
<keyword evidence="3 6" id="KW-0256">Endoplasmic reticulum</keyword>
<dbReference type="AlphaFoldDB" id="A0A9D3N4E3"/>
<feature type="region of interest" description="Disordered" evidence="7">
    <location>
        <begin position="61"/>
        <end position="96"/>
    </location>
</feature>
<feature type="transmembrane region" description="Helical" evidence="6">
    <location>
        <begin position="934"/>
        <end position="960"/>
    </location>
</feature>
<feature type="region of interest" description="Disordered" evidence="7">
    <location>
        <begin position="123"/>
        <end position="195"/>
    </location>
</feature>
<feature type="compositionally biased region" description="Acidic residues" evidence="7">
    <location>
        <begin position="130"/>
        <end position="139"/>
    </location>
</feature>
<evidence type="ECO:0000256" key="6">
    <source>
        <dbReference type="RuleBase" id="RU210713"/>
    </source>
</evidence>
<keyword evidence="5 6" id="KW-0472">Membrane</keyword>
<evidence type="ECO:0000313" key="9">
    <source>
        <dbReference type="EMBL" id="KAG7314192.1"/>
    </source>
</evidence>
<evidence type="ECO:0000256" key="7">
    <source>
        <dbReference type="SAM" id="MobiDB-lite"/>
    </source>
</evidence>
<comment type="subcellular location">
    <subcellularLocation>
        <location evidence="1 6">Endoplasmic reticulum membrane</location>
        <topology evidence="1 6">Multi-pass membrane protein</topology>
    </subcellularLocation>
</comment>
<evidence type="ECO:0000256" key="5">
    <source>
        <dbReference type="ARBA" id="ARBA00023136"/>
    </source>
</evidence>
<accession>A0A9D3N4E3</accession>
<evidence type="ECO:0000256" key="2">
    <source>
        <dbReference type="ARBA" id="ARBA00022692"/>
    </source>
</evidence>
<keyword evidence="4 6" id="KW-1133">Transmembrane helix</keyword>
<keyword evidence="2 6" id="KW-0812">Transmembrane</keyword>
<comment type="caution">
    <text evidence="9">The sequence shown here is derived from an EMBL/GenBank/DDBJ whole genome shotgun (WGS) entry which is preliminary data.</text>
</comment>
<dbReference type="PANTHER" id="PTHR45799:SF2">
    <property type="entry name" value="RETICULON-LIKE PROTEIN"/>
    <property type="match status" value="1"/>
</dbReference>
<feature type="compositionally biased region" description="Basic and acidic residues" evidence="7">
    <location>
        <begin position="298"/>
        <end position="319"/>
    </location>
</feature>
<feature type="compositionally biased region" description="Acidic residues" evidence="7">
    <location>
        <begin position="677"/>
        <end position="697"/>
    </location>
</feature>
<feature type="transmembrane region" description="Helical" evidence="6">
    <location>
        <begin position="830"/>
        <end position="856"/>
    </location>
</feature>
<name>A0A9D3N4E3_9TELE</name>
<evidence type="ECO:0000313" key="10">
    <source>
        <dbReference type="Proteomes" id="UP000824219"/>
    </source>
</evidence>
<dbReference type="InterPro" id="IPR046964">
    <property type="entry name" value="RTN1-4"/>
</dbReference>
<proteinExistence type="predicted"/>
<dbReference type="PROSITE" id="PS50845">
    <property type="entry name" value="RETICULON"/>
    <property type="match status" value="1"/>
</dbReference>
<evidence type="ECO:0000256" key="1">
    <source>
        <dbReference type="ARBA" id="ARBA00004477"/>
    </source>
</evidence>
<feature type="domain" description="Reticulon" evidence="8">
    <location>
        <begin position="816"/>
        <end position="1003"/>
    </location>
</feature>
<feature type="compositionally biased region" description="Polar residues" evidence="7">
    <location>
        <begin position="536"/>
        <end position="547"/>
    </location>
</feature>
<dbReference type="Proteomes" id="UP000824219">
    <property type="component" value="Linkage Group LG29"/>
</dbReference>